<evidence type="ECO:0000256" key="1">
    <source>
        <dbReference type="ARBA" id="ARBA00004886"/>
    </source>
</evidence>
<dbReference type="Gene3D" id="3.60.15.10">
    <property type="entry name" value="Ribonuclease Z/Hydroxyacylglutathione hydrolase-like"/>
    <property type="match status" value="1"/>
</dbReference>
<dbReference type="EMBL" id="QGLE01000003">
    <property type="protein sequence ID" value="PWR24435.1"/>
    <property type="molecule type" value="Genomic_DNA"/>
</dbReference>
<dbReference type="UniPathway" id="UPA00539"/>
<evidence type="ECO:0000256" key="5">
    <source>
        <dbReference type="ARBA" id="ARBA00022905"/>
    </source>
</evidence>
<dbReference type="Proteomes" id="UP000245461">
    <property type="component" value="Unassembled WGS sequence"/>
</dbReference>
<keyword evidence="9" id="KW-1185">Reference proteome</keyword>
<proteinExistence type="inferred from homology"/>
<feature type="domain" description="Metallo-beta-lactamase" evidence="7">
    <location>
        <begin position="51"/>
        <end position="265"/>
    </location>
</feature>
<evidence type="ECO:0000313" key="9">
    <source>
        <dbReference type="Proteomes" id="UP000245461"/>
    </source>
</evidence>
<dbReference type="InterPro" id="IPR001279">
    <property type="entry name" value="Metallo-B-lactamas"/>
</dbReference>
<keyword evidence="4 6" id="KW-0813">Transport</keyword>
<keyword evidence="5 6" id="KW-0884">PQQ biosynthesis</keyword>
<evidence type="ECO:0000256" key="6">
    <source>
        <dbReference type="HAMAP-Rule" id="MF_00653"/>
    </source>
</evidence>
<dbReference type="InterPro" id="IPR011842">
    <property type="entry name" value="PQQ_synth_PqqB"/>
</dbReference>
<comment type="function">
    <text evidence="6">May be involved in the transport of PQQ or its precursor to the periplasm.</text>
</comment>
<dbReference type="PANTHER" id="PTHR42663:SF7">
    <property type="entry name" value="COENZYME PQQ SYNTHESIS PROTEIN B"/>
    <property type="match status" value="1"/>
</dbReference>
<reference evidence="8 9" key="1">
    <citation type="submission" date="2018-05" db="EMBL/GenBank/DDBJ databases">
        <title>Zavarzinia sp. HR-AS.</title>
        <authorList>
            <person name="Lee Y."/>
            <person name="Jeon C.O."/>
        </authorList>
    </citation>
    <scope>NUCLEOTIDE SEQUENCE [LARGE SCALE GENOMIC DNA]</scope>
    <source>
        <strain evidence="8 9">HR-AS</strain>
    </source>
</reference>
<evidence type="ECO:0000259" key="7">
    <source>
        <dbReference type="Pfam" id="PF12706"/>
    </source>
</evidence>
<evidence type="ECO:0000256" key="2">
    <source>
        <dbReference type="ARBA" id="ARBA00008481"/>
    </source>
</evidence>
<evidence type="ECO:0000313" key="8">
    <source>
        <dbReference type="EMBL" id="PWR24435.1"/>
    </source>
</evidence>
<dbReference type="AlphaFoldDB" id="A0A317EGU3"/>
<comment type="similarity">
    <text evidence="2 6">Belongs to the PqqB family.</text>
</comment>
<dbReference type="Pfam" id="PF12706">
    <property type="entry name" value="Lactamase_B_2"/>
    <property type="match status" value="1"/>
</dbReference>
<evidence type="ECO:0000256" key="3">
    <source>
        <dbReference type="ARBA" id="ARBA00015084"/>
    </source>
</evidence>
<accession>A0A317EGU3</accession>
<comment type="pathway">
    <text evidence="1 6">Cofactor biosynthesis; pyrroloquinoline quinone biosynthesis.</text>
</comment>
<dbReference type="RefSeq" id="WP_109903860.1">
    <property type="nucleotide sequence ID" value="NZ_QGLE01000003.1"/>
</dbReference>
<dbReference type="GO" id="GO:0018189">
    <property type="term" value="P:pyrroloquinoline quinone biosynthetic process"/>
    <property type="evidence" value="ECO:0007669"/>
    <property type="project" value="UniProtKB-UniRule"/>
</dbReference>
<protein>
    <recommendedName>
        <fullName evidence="3 6">Coenzyme PQQ synthesis protein B</fullName>
    </recommendedName>
    <alternativeName>
        <fullName evidence="6">Pyrroloquinoline quinone biosynthesis protein B</fullName>
    </alternativeName>
</protein>
<dbReference type="OrthoDB" id="9778305at2"/>
<comment type="caution">
    <text evidence="8">The sequence shown here is derived from an EMBL/GenBank/DDBJ whole genome shotgun (WGS) entry which is preliminary data.</text>
</comment>
<organism evidence="8 9">
    <name type="scientific">Zavarzinia aquatilis</name>
    <dbReference type="NCBI Taxonomy" id="2211142"/>
    <lineage>
        <taxon>Bacteria</taxon>
        <taxon>Pseudomonadati</taxon>
        <taxon>Pseudomonadota</taxon>
        <taxon>Alphaproteobacteria</taxon>
        <taxon>Rhodospirillales</taxon>
        <taxon>Zavarziniaceae</taxon>
        <taxon>Zavarzinia</taxon>
    </lineage>
</organism>
<dbReference type="PANTHER" id="PTHR42663">
    <property type="entry name" value="HYDROLASE C777.06C-RELATED-RELATED"/>
    <property type="match status" value="1"/>
</dbReference>
<sequence>MRILLLGTAAGGGFPQWNCRSANSLRAWRGDPAAPARTQTSIAVTLDGRDWTLINASPDLRSQILANAALWPREGLRHSPIRDVLLTGGEIDFVTGLLTLREGHEFTLRGSAETLATIDANPIFGALPAARVPRAPFMLDETFTLSSGVTVTAFDVPGKVPLYLEGQGSLAGKPGTTVGLELTGGGRRVLFIPGCAEIDEKVRARIDGCDLLLFDGTLWRDDELVQLGVSPKTGQRMGHVSMSGADGAMAKLAGLDIGRRIFIHINTTNPVLAADTPERAEAEARGWHIPVDGEEIHP</sequence>
<evidence type="ECO:0000256" key="4">
    <source>
        <dbReference type="ARBA" id="ARBA00022448"/>
    </source>
</evidence>
<name>A0A317EGU3_9PROT</name>
<dbReference type="SUPFAM" id="SSF56281">
    <property type="entry name" value="Metallo-hydrolase/oxidoreductase"/>
    <property type="match status" value="1"/>
</dbReference>
<gene>
    <name evidence="6" type="primary">pqqB</name>
    <name evidence="8" type="ORF">DKG74_06390</name>
</gene>
<dbReference type="InterPro" id="IPR036866">
    <property type="entry name" value="RibonucZ/Hydroxyglut_hydro"/>
</dbReference>
<dbReference type="NCBIfam" id="TIGR02108">
    <property type="entry name" value="PQQ_syn_pqqB"/>
    <property type="match status" value="1"/>
</dbReference>
<dbReference type="HAMAP" id="MF_00653">
    <property type="entry name" value="PQQ_syn_PqqB"/>
    <property type="match status" value="1"/>
</dbReference>